<accession>A0ABQ4FRG4</accession>
<evidence type="ECO:0000256" key="1">
    <source>
        <dbReference type="SAM" id="MobiDB-lite"/>
    </source>
</evidence>
<feature type="region of interest" description="Disordered" evidence="1">
    <location>
        <begin position="1"/>
        <end position="22"/>
    </location>
</feature>
<keyword evidence="3" id="KW-1185">Reference proteome</keyword>
<evidence type="ECO:0000313" key="2">
    <source>
        <dbReference type="EMBL" id="GIH37409.1"/>
    </source>
</evidence>
<dbReference type="EMBL" id="BOOC01000001">
    <property type="protein sequence ID" value="GIH37409.1"/>
    <property type="molecule type" value="Genomic_DNA"/>
</dbReference>
<gene>
    <name evidence="2" type="ORF">Mco01_04090</name>
</gene>
<evidence type="ECO:0000313" key="3">
    <source>
        <dbReference type="Proteomes" id="UP000603904"/>
    </source>
</evidence>
<comment type="caution">
    <text evidence="2">The sequence shown here is derived from an EMBL/GenBank/DDBJ whole genome shotgun (WGS) entry which is preliminary data.</text>
</comment>
<proteinExistence type="predicted"/>
<reference evidence="2 3" key="1">
    <citation type="submission" date="2021-01" db="EMBL/GenBank/DDBJ databases">
        <title>Whole genome shotgun sequence of Microbispora corallina NBRC 16416.</title>
        <authorList>
            <person name="Komaki H."/>
            <person name="Tamura T."/>
        </authorList>
    </citation>
    <scope>NUCLEOTIDE SEQUENCE [LARGE SCALE GENOMIC DNA]</scope>
    <source>
        <strain evidence="2 3">NBRC 16416</strain>
    </source>
</reference>
<name>A0ABQ4FRG4_9ACTN</name>
<protein>
    <submittedName>
        <fullName evidence="2">Uncharacterized protein</fullName>
    </submittedName>
</protein>
<organism evidence="2 3">
    <name type="scientific">Microbispora corallina</name>
    <dbReference type="NCBI Taxonomy" id="83302"/>
    <lineage>
        <taxon>Bacteria</taxon>
        <taxon>Bacillati</taxon>
        <taxon>Actinomycetota</taxon>
        <taxon>Actinomycetes</taxon>
        <taxon>Streptosporangiales</taxon>
        <taxon>Streptosporangiaceae</taxon>
        <taxon>Microbispora</taxon>
    </lineage>
</organism>
<dbReference type="Proteomes" id="UP000603904">
    <property type="component" value="Unassembled WGS sequence"/>
</dbReference>
<sequence length="308" mass="32244">MHANRSGAAGCPQNRVRVGEETRPAGTVSDVILLPVPTVLEAAYLVAAPARIPADPTALVEDRWSSLPWPDEPPPVGLRIRETGADDPALAPVLEIVCCGECSPELEPLFPLLSGRSSHLLVTCAAPPGWPPLHLWAGSHAVDAVAAVSGGVRVDVDAARLLPDPWRPPPLAAVGDFGVARWIRVEASGERDGLGLRTLGLARLGVPELRVGEPGGLGPKAGEAAWWTHVLHGLAQVLVTRLFTDVACYPGRGSRAVPAELTVTAADIAAAEARPAGSDPSVREPVGLSLRYEVSRGGAQRFIVGRVF</sequence>